<keyword evidence="6 9" id="KW-1133">Transmembrane helix</keyword>
<comment type="subunit">
    <text evidence="9">Forms a complex with SecF. Part of the essential Sec protein translocation apparatus which comprises SecA, SecYEG and auxiliary proteins SecDF. Other proteins may also be involved.</text>
</comment>
<keyword evidence="5 9" id="KW-0653">Protein transport</keyword>
<dbReference type="Gene3D" id="3.30.1360.200">
    <property type="match status" value="1"/>
</dbReference>
<organism evidence="14 15">
    <name type="scientific">Gordonia lacunae</name>
    <dbReference type="NCBI Taxonomy" id="417102"/>
    <lineage>
        <taxon>Bacteria</taxon>
        <taxon>Bacillati</taxon>
        <taxon>Actinomycetota</taxon>
        <taxon>Actinomycetes</taxon>
        <taxon>Mycobacteriales</taxon>
        <taxon>Gordoniaceae</taxon>
        <taxon>Gordonia</taxon>
    </lineage>
</organism>
<sequence>MTTPSRTAGKGRTAGKRSRPAREIPPWRPLVAFIGLLAVVYGLIFFTGPQTIEPKLGIDLQGGTRVTLTARTEDGQAATREQLDQAKQIIEQRVNGLGVSGSEVVVSGDNLIITVPGQDGAQARSLGQTARLYVRPVVGQPAMATPQPPKPEGADDQADALPTEAAAAAIDEQQKLRQAPANATPQQLEALQQQMAKMDCSPTANDPLLGNDRPDQYLVACSTDGSEVYLLGPEIIDGRDIKNANAGTDPQTGEWVVTLEFEGEAASFWPKYTAEQAPNRTQTAFTLDSRVVSAPAINEPIPGGQTRISGGSASPFTESSSNELANVLKYGSLPLSFTASDAETISATLGLASLQAGLIAGLVGLIAVFIYALAYYRMLGILTVLSLVLAGAMVYGIIVLLGRWIGFTLDLAGIAGLIIGIGMTADSFVVYFERIKDEMREGRSFRSAVPRGWASARRTIWSGNAVSFIAAAVIYILAIGEVRGFAFTLGLTTILDVMVVFLVTHPLVVYASRSTFLSKPSVNGLGAISEVARQRRVAAHRQTSADPAGTSADTADADDTTDATREKGTVR</sequence>
<dbReference type="InterPro" id="IPR048631">
    <property type="entry name" value="SecD_1st"/>
</dbReference>
<name>A0A243Q429_9ACTN</name>
<dbReference type="Pfam" id="PF02355">
    <property type="entry name" value="SecD_SecF_C"/>
    <property type="match status" value="1"/>
</dbReference>
<feature type="region of interest" description="Disordered" evidence="10">
    <location>
        <begin position="536"/>
        <end position="571"/>
    </location>
</feature>
<protein>
    <recommendedName>
        <fullName evidence="9">Protein translocase subunit SecD</fullName>
    </recommendedName>
</protein>
<dbReference type="GO" id="GO:0005886">
    <property type="term" value="C:plasma membrane"/>
    <property type="evidence" value="ECO:0007669"/>
    <property type="project" value="UniProtKB-SubCell"/>
</dbReference>
<dbReference type="GO" id="GO:0065002">
    <property type="term" value="P:intracellular protein transmembrane transport"/>
    <property type="evidence" value="ECO:0007669"/>
    <property type="project" value="UniProtKB-UniRule"/>
</dbReference>
<feature type="transmembrane region" description="Helical" evidence="9">
    <location>
        <begin position="354"/>
        <end position="374"/>
    </location>
</feature>
<evidence type="ECO:0000256" key="1">
    <source>
        <dbReference type="ARBA" id="ARBA00004651"/>
    </source>
</evidence>
<accession>A0A243Q429</accession>
<keyword evidence="2 9" id="KW-0813">Transport</keyword>
<dbReference type="NCBIfam" id="TIGR01129">
    <property type="entry name" value="secD"/>
    <property type="match status" value="1"/>
</dbReference>
<dbReference type="Pfam" id="PF21760">
    <property type="entry name" value="SecD_1st"/>
    <property type="match status" value="1"/>
</dbReference>
<keyword evidence="7 9" id="KW-0811">Translocation</keyword>
<dbReference type="GO" id="GO:0006605">
    <property type="term" value="P:protein targeting"/>
    <property type="evidence" value="ECO:0007669"/>
    <property type="project" value="UniProtKB-UniRule"/>
</dbReference>
<evidence type="ECO:0000256" key="10">
    <source>
        <dbReference type="SAM" id="MobiDB-lite"/>
    </source>
</evidence>
<evidence type="ECO:0000256" key="7">
    <source>
        <dbReference type="ARBA" id="ARBA00023010"/>
    </source>
</evidence>
<dbReference type="RefSeq" id="WP_086537572.1">
    <property type="nucleotide sequence ID" value="NZ_JBLKRZ010000005.1"/>
</dbReference>
<feature type="region of interest" description="Disordered" evidence="10">
    <location>
        <begin position="1"/>
        <end position="22"/>
    </location>
</feature>
<feature type="domain" description="Protein translocase subunit SecDF P1" evidence="12">
    <location>
        <begin position="83"/>
        <end position="137"/>
    </location>
</feature>
<feature type="domain" description="Protein export membrane protein SecD/SecF C-terminal" evidence="11">
    <location>
        <begin position="337"/>
        <end position="511"/>
    </location>
</feature>
<dbReference type="NCBIfam" id="TIGR00916">
    <property type="entry name" value="2A0604s01"/>
    <property type="match status" value="1"/>
</dbReference>
<reference evidence="14 15" key="1">
    <citation type="submission" date="2017-05" db="EMBL/GenBank/DDBJ databases">
        <title>Biotechnological potential of actinobacteria isolated from South African environments.</title>
        <authorList>
            <person name="Le Roes-Hill M."/>
            <person name="Prins A."/>
            <person name="Durrell K.A."/>
        </authorList>
    </citation>
    <scope>NUCLEOTIDE SEQUENCE [LARGE SCALE GENOMIC DNA]</scope>
    <source>
        <strain evidence="14">BS2</strain>
    </source>
</reference>
<feature type="transmembrane region" description="Helical" evidence="9">
    <location>
        <begin position="381"/>
        <end position="405"/>
    </location>
</feature>
<dbReference type="InterPro" id="IPR022813">
    <property type="entry name" value="SecD/SecF_arch_bac"/>
</dbReference>
<evidence type="ECO:0000259" key="12">
    <source>
        <dbReference type="Pfam" id="PF21760"/>
    </source>
</evidence>
<dbReference type="InterPro" id="IPR055344">
    <property type="entry name" value="SecD_SecF_C_bact"/>
</dbReference>
<dbReference type="STRING" id="417102.CA982_23600"/>
<dbReference type="Pfam" id="PF22599">
    <property type="entry name" value="SecDF_P1_head"/>
    <property type="match status" value="1"/>
</dbReference>
<dbReference type="OrthoDB" id="5240379at2"/>
<evidence type="ECO:0000256" key="6">
    <source>
        <dbReference type="ARBA" id="ARBA00022989"/>
    </source>
</evidence>
<dbReference type="Proteomes" id="UP000194632">
    <property type="component" value="Unassembled WGS sequence"/>
</dbReference>
<feature type="transmembrane region" description="Helical" evidence="9">
    <location>
        <begin position="485"/>
        <end position="511"/>
    </location>
</feature>
<evidence type="ECO:0000259" key="13">
    <source>
        <dbReference type="Pfam" id="PF22599"/>
    </source>
</evidence>
<dbReference type="Gene3D" id="1.20.1640.10">
    <property type="entry name" value="Multidrug efflux transporter AcrB transmembrane domain"/>
    <property type="match status" value="1"/>
</dbReference>
<feature type="compositionally biased region" description="Low complexity" evidence="10">
    <location>
        <begin position="540"/>
        <end position="554"/>
    </location>
</feature>
<evidence type="ECO:0000256" key="2">
    <source>
        <dbReference type="ARBA" id="ARBA00022448"/>
    </source>
</evidence>
<dbReference type="InterPro" id="IPR022646">
    <property type="entry name" value="SecD/SecF_CS"/>
</dbReference>
<keyword evidence="4 9" id="KW-0812">Transmembrane</keyword>
<dbReference type="PANTHER" id="PTHR30081">
    <property type="entry name" value="PROTEIN-EXPORT MEMBRANE PROTEIN SEC"/>
    <property type="match status" value="1"/>
</dbReference>
<gene>
    <name evidence="9" type="primary">secD</name>
    <name evidence="14" type="ORF">CA982_23600</name>
</gene>
<evidence type="ECO:0000256" key="9">
    <source>
        <dbReference type="HAMAP-Rule" id="MF_01463"/>
    </source>
</evidence>
<dbReference type="SUPFAM" id="SSF82866">
    <property type="entry name" value="Multidrug efflux transporter AcrB transmembrane domain"/>
    <property type="match status" value="1"/>
</dbReference>
<evidence type="ECO:0000313" key="14">
    <source>
        <dbReference type="EMBL" id="OUC76086.1"/>
    </source>
</evidence>
<dbReference type="PANTHER" id="PTHR30081:SF1">
    <property type="entry name" value="PROTEIN TRANSLOCASE SUBUNIT SECD"/>
    <property type="match status" value="1"/>
</dbReference>
<dbReference type="Pfam" id="PF07549">
    <property type="entry name" value="Sec_GG"/>
    <property type="match status" value="1"/>
</dbReference>
<keyword evidence="8 9" id="KW-0472">Membrane</keyword>
<feature type="transmembrane region" description="Helical" evidence="9">
    <location>
        <begin position="27"/>
        <end position="46"/>
    </location>
</feature>
<feature type="domain" description="SecDF P1 head subdomain" evidence="13">
    <location>
        <begin position="226"/>
        <end position="334"/>
    </location>
</feature>
<evidence type="ECO:0000259" key="11">
    <source>
        <dbReference type="Pfam" id="PF02355"/>
    </source>
</evidence>
<evidence type="ECO:0000256" key="4">
    <source>
        <dbReference type="ARBA" id="ARBA00022692"/>
    </source>
</evidence>
<dbReference type="InterPro" id="IPR048634">
    <property type="entry name" value="SecD_SecF_C"/>
</dbReference>
<dbReference type="AlphaFoldDB" id="A0A243Q429"/>
<dbReference type="InterPro" id="IPR005791">
    <property type="entry name" value="SecD"/>
</dbReference>
<dbReference type="GO" id="GO:0043952">
    <property type="term" value="P:protein transport by the Sec complex"/>
    <property type="evidence" value="ECO:0007669"/>
    <property type="project" value="UniProtKB-UniRule"/>
</dbReference>
<feature type="transmembrane region" description="Helical" evidence="9">
    <location>
        <begin position="460"/>
        <end position="479"/>
    </location>
</feature>
<evidence type="ECO:0000256" key="5">
    <source>
        <dbReference type="ARBA" id="ARBA00022927"/>
    </source>
</evidence>
<comment type="similarity">
    <text evidence="9">Belongs to the SecD/SecF family. SecD subfamily.</text>
</comment>
<keyword evidence="3 9" id="KW-1003">Cell membrane</keyword>
<comment type="subcellular location">
    <subcellularLocation>
        <location evidence="1 9">Cell membrane</location>
        <topology evidence="1 9">Multi-pass membrane protein</topology>
    </subcellularLocation>
</comment>
<proteinExistence type="inferred from homology"/>
<keyword evidence="15" id="KW-1185">Reference proteome</keyword>
<dbReference type="Gene3D" id="3.30.70.3220">
    <property type="match status" value="1"/>
</dbReference>
<feature type="transmembrane region" description="Helical" evidence="9">
    <location>
        <begin position="411"/>
        <end position="432"/>
    </location>
</feature>
<dbReference type="HAMAP" id="MF_01463_B">
    <property type="entry name" value="SecD_B"/>
    <property type="match status" value="1"/>
</dbReference>
<feature type="compositionally biased region" description="Basic and acidic residues" evidence="10">
    <location>
        <begin position="562"/>
        <end position="571"/>
    </location>
</feature>
<evidence type="ECO:0000256" key="3">
    <source>
        <dbReference type="ARBA" id="ARBA00022475"/>
    </source>
</evidence>
<dbReference type="GO" id="GO:0015450">
    <property type="term" value="F:protein-transporting ATPase activity"/>
    <property type="evidence" value="ECO:0007669"/>
    <property type="project" value="InterPro"/>
</dbReference>
<comment type="caution">
    <text evidence="14">The sequence shown here is derived from an EMBL/GenBank/DDBJ whole genome shotgun (WGS) entry which is preliminary data.</text>
</comment>
<evidence type="ECO:0000256" key="8">
    <source>
        <dbReference type="ARBA" id="ARBA00023136"/>
    </source>
</evidence>
<comment type="function">
    <text evidence="9">Part of the Sec protein translocase complex. Interacts with the SecYEG preprotein conducting channel. SecDF uses the proton motive force (PMF) to complete protein translocation after the ATP-dependent function of SecA.</text>
</comment>
<dbReference type="EMBL" id="NGFO01000041">
    <property type="protein sequence ID" value="OUC76086.1"/>
    <property type="molecule type" value="Genomic_DNA"/>
</dbReference>
<evidence type="ECO:0000313" key="15">
    <source>
        <dbReference type="Proteomes" id="UP000194632"/>
    </source>
</evidence>
<dbReference type="InterPro" id="IPR054384">
    <property type="entry name" value="SecDF_P1_head"/>
</dbReference>